<keyword evidence="13" id="KW-1185">Reference proteome</keyword>
<protein>
    <recommendedName>
        <fullName evidence="11">C2H2-type domain-containing protein</fullName>
    </recommendedName>
</protein>
<name>A0A9W9Y8W4_9CNID</name>
<gene>
    <name evidence="12" type="ORF">OS493_029500</name>
</gene>
<evidence type="ECO:0000256" key="10">
    <source>
        <dbReference type="SAM" id="MobiDB-lite"/>
    </source>
</evidence>
<keyword evidence="8" id="KW-0539">Nucleus</keyword>
<evidence type="ECO:0000256" key="9">
    <source>
        <dbReference type="PROSITE-ProRule" id="PRU00042"/>
    </source>
</evidence>
<dbReference type="InterPro" id="IPR031940">
    <property type="entry name" value="DUF4772"/>
</dbReference>
<keyword evidence="5" id="KW-0805">Transcription regulation</keyword>
<evidence type="ECO:0000256" key="5">
    <source>
        <dbReference type="ARBA" id="ARBA00023015"/>
    </source>
</evidence>
<dbReference type="Gene3D" id="3.30.160.60">
    <property type="entry name" value="Classic Zinc Finger"/>
    <property type="match status" value="1"/>
</dbReference>
<dbReference type="AlphaFoldDB" id="A0A9W9Y8W4"/>
<dbReference type="GO" id="GO:0006357">
    <property type="term" value="P:regulation of transcription by RNA polymerase II"/>
    <property type="evidence" value="ECO:0007669"/>
    <property type="project" value="TreeGrafter"/>
</dbReference>
<organism evidence="12 13">
    <name type="scientific">Desmophyllum pertusum</name>
    <dbReference type="NCBI Taxonomy" id="174260"/>
    <lineage>
        <taxon>Eukaryota</taxon>
        <taxon>Metazoa</taxon>
        <taxon>Cnidaria</taxon>
        <taxon>Anthozoa</taxon>
        <taxon>Hexacorallia</taxon>
        <taxon>Scleractinia</taxon>
        <taxon>Caryophylliina</taxon>
        <taxon>Caryophylliidae</taxon>
        <taxon>Desmophyllum</taxon>
    </lineage>
</organism>
<dbReference type="EMBL" id="MU827807">
    <property type="protein sequence ID" value="KAJ7325637.1"/>
    <property type="molecule type" value="Genomic_DNA"/>
</dbReference>
<keyword evidence="6" id="KW-0238">DNA-binding</keyword>
<dbReference type="Proteomes" id="UP001163046">
    <property type="component" value="Unassembled WGS sequence"/>
</dbReference>
<dbReference type="PROSITE" id="PS00028">
    <property type="entry name" value="ZINC_FINGER_C2H2_1"/>
    <property type="match status" value="1"/>
</dbReference>
<evidence type="ECO:0000256" key="7">
    <source>
        <dbReference type="ARBA" id="ARBA00023163"/>
    </source>
</evidence>
<keyword evidence="7" id="KW-0804">Transcription</keyword>
<keyword evidence="4" id="KW-0862">Zinc</keyword>
<sequence>MQSLRRRPKNSLLGVRVSAPWKDGFFYSGVIEAVKSRPTGENTYTILFEDDYIAEVDEGDIVGTGFQTGREVPASVLKIRSQFNEVLVQILDQHDTIVALRPEEIHLLKGQKFSPAPLEHKYPNGSSSTISCPVPWVARKDKKTLQEARKWLPLVLTALSISPVLKDVDQMEETCFGFPLTPDSGSEMAQFPSPGNSPVHSTSPPHSNDSNFFFNDPPSPVEWVDEGIAVDFQRQENTRKRKTSTSSNSSLKTLYKCTWPGCGKTLSTAPGIIRHVRTIHLGPKSATDESDGEEDFYFNEIDLDEDDCNDSVFPAPLALSPTPTKSHFDMVKSPWSEPGIETSPTGLYGNSPQHPRFNWDVQSIASLSYATTAAKATSGKTSPPARMQQHSSSHHSHRKVRGDSKKCRKVYGMENRHLWCTQCRWKKACVRFAD</sequence>
<dbReference type="PROSITE" id="PS50157">
    <property type="entry name" value="ZINC_FINGER_C2H2_2"/>
    <property type="match status" value="1"/>
</dbReference>
<dbReference type="InterPro" id="IPR013087">
    <property type="entry name" value="Znf_C2H2_type"/>
</dbReference>
<comment type="caution">
    <text evidence="12">The sequence shown here is derived from an EMBL/GenBank/DDBJ whole genome shotgun (WGS) entry which is preliminary data.</text>
</comment>
<dbReference type="PANTHER" id="PTHR13006">
    <property type="entry name" value="PAPILLOMAVIRUS REGULATORY FACTOR PRF-1"/>
    <property type="match status" value="1"/>
</dbReference>
<dbReference type="Pfam" id="PF15997">
    <property type="entry name" value="DUF4772"/>
    <property type="match status" value="1"/>
</dbReference>
<feature type="region of interest" description="Disordered" evidence="10">
    <location>
        <begin position="186"/>
        <end position="206"/>
    </location>
</feature>
<evidence type="ECO:0000256" key="8">
    <source>
        <dbReference type="ARBA" id="ARBA00023242"/>
    </source>
</evidence>
<dbReference type="InterPro" id="IPR052253">
    <property type="entry name" value="CR1/CR2-DNA-binding_regulator"/>
</dbReference>
<feature type="domain" description="C2H2-type" evidence="11">
    <location>
        <begin position="255"/>
        <end position="285"/>
    </location>
</feature>
<reference evidence="12" key="1">
    <citation type="submission" date="2023-01" db="EMBL/GenBank/DDBJ databases">
        <title>Genome assembly of the deep-sea coral Lophelia pertusa.</title>
        <authorList>
            <person name="Herrera S."/>
            <person name="Cordes E."/>
        </authorList>
    </citation>
    <scope>NUCLEOTIDE SEQUENCE</scope>
    <source>
        <strain evidence="12">USNM1676648</strain>
        <tissue evidence="12">Polyp</tissue>
    </source>
</reference>
<keyword evidence="3 9" id="KW-0863">Zinc-finger</keyword>
<evidence type="ECO:0000313" key="12">
    <source>
        <dbReference type="EMBL" id="KAJ7325637.1"/>
    </source>
</evidence>
<dbReference type="Gene3D" id="2.30.30.140">
    <property type="match status" value="1"/>
</dbReference>
<evidence type="ECO:0000256" key="4">
    <source>
        <dbReference type="ARBA" id="ARBA00022833"/>
    </source>
</evidence>
<evidence type="ECO:0000256" key="3">
    <source>
        <dbReference type="ARBA" id="ARBA00022771"/>
    </source>
</evidence>
<dbReference type="PANTHER" id="PTHR13006:SF9">
    <property type="entry name" value="GLUCOSE TRANSPORTER 4 ENHANCER FACTOR, ISOFORM G"/>
    <property type="match status" value="1"/>
</dbReference>
<keyword evidence="2" id="KW-0479">Metal-binding</keyword>
<comment type="subcellular location">
    <subcellularLocation>
        <location evidence="1">Nucleus</location>
    </subcellularLocation>
</comment>
<evidence type="ECO:0000256" key="2">
    <source>
        <dbReference type="ARBA" id="ARBA00022723"/>
    </source>
</evidence>
<dbReference type="OrthoDB" id="5950721at2759"/>
<proteinExistence type="predicted"/>
<evidence type="ECO:0000313" key="13">
    <source>
        <dbReference type="Proteomes" id="UP001163046"/>
    </source>
</evidence>
<dbReference type="GO" id="GO:0005634">
    <property type="term" value="C:nucleus"/>
    <property type="evidence" value="ECO:0007669"/>
    <property type="project" value="UniProtKB-SubCell"/>
</dbReference>
<dbReference type="SUPFAM" id="SSF63748">
    <property type="entry name" value="Tudor/PWWP/MBT"/>
    <property type="match status" value="1"/>
</dbReference>
<dbReference type="GO" id="GO:0008270">
    <property type="term" value="F:zinc ion binding"/>
    <property type="evidence" value="ECO:0007669"/>
    <property type="project" value="UniProtKB-KW"/>
</dbReference>
<evidence type="ECO:0000256" key="6">
    <source>
        <dbReference type="ARBA" id="ARBA00023125"/>
    </source>
</evidence>
<dbReference type="SMART" id="SM00355">
    <property type="entry name" value="ZnF_C2H2"/>
    <property type="match status" value="1"/>
</dbReference>
<dbReference type="GO" id="GO:0000978">
    <property type="term" value="F:RNA polymerase II cis-regulatory region sequence-specific DNA binding"/>
    <property type="evidence" value="ECO:0007669"/>
    <property type="project" value="TreeGrafter"/>
</dbReference>
<accession>A0A9W9Y8W4</accession>
<dbReference type="GO" id="GO:0003700">
    <property type="term" value="F:DNA-binding transcription factor activity"/>
    <property type="evidence" value="ECO:0007669"/>
    <property type="project" value="TreeGrafter"/>
</dbReference>
<evidence type="ECO:0000259" key="11">
    <source>
        <dbReference type="PROSITE" id="PS50157"/>
    </source>
</evidence>
<feature type="compositionally biased region" description="Polar residues" evidence="10">
    <location>
        <begin position="193"/>
        <end position="206"/>
    </location>
</feature>
<dbReference type="SMART" id="SM01366">
    <property type="entry name" value="c-clamp"/>
    <property type="match status" value="1"/>
</dbReference>
<evidence type="ECO:0000256" key="1">
    <source>
        <dbReference type="ARBA" id="ARBA00004123"/>
    </source>
</evidence>
<feature type="region of interest" description="Disordered" evidence="10">
    <location>
        <begin position="375"/>
        <end position="405"/>
    </location>
</feature>